<dbReference type="EMBL" id="VOXD01000003">
    <property type="protein sequence ID" value="TXF91231.1"/>
    <property type="molecule type" value="Genomic_DNA"/>
</dbReference>
<dbReference type="AlphaFoldDB" id="A0A5C7FJ17"/>
<feature type="transmembrane region" description="Helical" evidence="9">
    <location>
        <begin position="275"/>
        <end position="292"/>
    </location>
</feature>
<comment type="subcellular location">
    <subcellularLocation>
        <location evidence="1">Endomembrane system</location>
        <topology evidence="1">Multi-pass membrane protein</topology>
    </subcellularLocation>
    <subcellularLocation>
        <location evidence="2">Endoplasmic reticulum membrane</location>
    </subcellularLocation>
</comment>
<accession>A0A5C7FJ17</accession>
<feature type="transmembrane region" description="Helical" evidence="9">
    <location>
        <begin position="115"/>
        <end position="134"/>
    </location>
</feature>
<proteinExistence type="predicted"/>
<keyword evidence="7 9" id="KW-1133">Transmembrane helix</keyword>
<dbReference type="Pfam" id="PF03901">
    <property type="entry name" value="Glyco_transf_22"/>
    <property type="match status" value="1"/>
</dbReference>
<keyword evidence="11" id="KW-1185">Reference proteome</keyword>
<feature type="transmembrane region" description="Helical" evidence="9">
    <location>
        <begin position="359"/>
        <end position="377"/>
    </location>
</feature>
<keyword evidence="4" id="KW-0808">Transferase</keyword>
<comment type="caution">
    <text evidence="10">The sequence shown here is derived from an EMBL/GenBank/DDBJ whole genome shotgun (WGS) entry which is preliminary data.</text>
</comment>
<evidence type="ECO:0000256" key="4">
    <source>
        <dbReference type="ARBA" id="ARBA00022679"/>
    </source>
</evidence>
<evidence type="ECO:0000256" key="3">
    <source>
        <dbReference type="ARBA" id="ARBA00022676"/>
    </source>
</evidence>
<dbReference type="PROSITE" id="PS51257">
    <property type="entry name" value="PROKAR_LIPOPROTEIN"/>
    <property type="match status" value="1"/>
</dbReference>
<evidence type="ECO:0000256" key="6">
    <source>
        <dbReference type="ARBA" id="ARBA00022824"/>
    </source>
</evidence>
<keyword evidence="8 9" id="KW-0472">Membrane</keyword>
<dbReference type="RefSeq" id="WP_147929250.1">
    <property type="nucleotide sequence ID" value="NZ_VOXD01000003.1"/>
</dbReference>
<dbReference type="Proteomes" id="UP000321907">
    <property type="component" value="Unassembled WGS sequence"/>
</dbReference>
<keyword evidence="3" id="KW-0328">Glycosyltransferase</keyword>
<evidence type="ECO:0000256" key="2">
    <source>
        <dbReference type="ARBA" id="ARBA00004586"/>
    </source>
</evidence>
<feature type="transmembrane region" description="Helical" evidence="9">
    <location>
        <begin position="192"/>
        <end position="207"/>
    </location>
</feature>
<protein>
    <recommendedName>
        <fullName evidence="12">Mannosyltransferase</fullName>
    </recommendedName>
</protein>
<feature type="transmembrane region" description="Helical" evidence="9">
    <location>
        <begin position="214"/>
        <end position="236"/>
    </location>
</feature>
<name>A0A5C7FJ17_9BACT</name>
<evidence type="ECO:0000256" key="8">
    <source>
        <dbReference type="ARBA" id="ARBA00023136"/>
    </source>
</evidence>
<keyword evidence="5 9" id="KW-0812">Transmembrane</keyword>
<dbReference type="OrthoDB" id="620676at2"/>
<dbReference type="PANTHER" id="PTHR22760">
    <property type="entry name" value="GLYCOSYLTRANSFERASE"/>
    <property type="match status" value="1"/>
</dbReference>
<dbReference type="GO" id="GO:0000030">
    <property type="term" value="F:mannosyltransferase activity"/>
    <property type="evidence" value="ECO:0007669"/>
    <property type="project" value="TreeGrafter"/>
</dbReference>
<evidence type="ECO:0000313" key="11">
    <source>
        <dbReference type="Proteomes" id="UP000321907"/>
    </source>
</evidence>
<gene>
    <name evidence="10" type="ORF">FUA23_03135</name>
</gene>
<evidence type="ECO:0000256" key="5">
    <source>
        <dbReference type="ARBA" id="ARBA00022692"/>
    </source>
</evidence>
<evidence type="ECO:0000256" key="9">
    <source>
        <dbReference type="SAM" id="Phobius"/>
    </source>
</evidence>
<feature type="transmembrane region" description="Helical" evidence="9">
    <location>
        <begin position="320"/>
        <end position="339"/>
    </location>
</feature>
<dbReference type="GO" id="GO:0012505">
    <property type="term" value="C:endomembrane system"/>
    <property type="evidence" value="ECO:0007669"/>
    <property type="project" value="UniProtKB-SubCell"/>
</dbReference>
<evidence type="ECO:0000256" key="1">
    <source>
        <dbReference type="ARBA" id="ARBA00004127"/>
    </source>
</evidence>
<keyword evidence="6" id="KW-0256">Endoplasmic reticulum</keyword>
<evidence type="ECO:0000313" key="10">
    <source>
        <dbReference type="EMBL" id="TXF91231.1"/>
    </source>
</evidence>
<reference evidence="10 11" key="1">
    <citation type="submission" date="2019-08" db="EMBL/GenBank/DDBJ databases">
        <title>Lewinella sp. strain SSH13 Genome sequencing and assembly.</title>
        <authorList>
            <person name="Kim I."/>
        </authorList>
    </citation>
    <scope>NUCLEOTIDE SEQUENCE [LARGE SCALE GENOMIC DNA]</scope>
    <source>
        <strain evidence="10 11">SSH13</strain>
    </source>
</reference>
<dbReference type="InterPro" id="IPR005599">
    <property type="entry name" value="GPI_mannosylTrfase"/>
</dbReference>
<organism evidence="10 11">
    <name type="scientific">Neolewinella aurantiaca</name>
    <dbReference type="NCBI Taxonomy" id="2602767"/>
    <lineage>
        <taxon>Bacteria</taxon>
        <taxon>Pseudomonadati</taxon>
        <taxon>Bacteroidota</taxon>
        <taxon>Saprospiria</taxon>
        <taxon>Saprospirales</taxon>
        <taxon>Lewinellaceae</taxon>
        <taxon>Neolewinella</taxon>
    </lineage>
</organism>
<evidence type="ECO:0000256" key="7">
    <source>
        <dbReference type="ARBA" id="ARBA00022989"/>
    </source>
</evidence>
<evidence type="ECO:0008006" key="12">
    <source>
        <dbReference type="Google" id="ProtNLM"/>
    </source>
</evidence>
<sequence>MAKKHLTLTIIALLTACWFSVGFHQGDEHFQILEFAGYKLGFIDAEQLPWEFGEQMRPATQPAIAYALYRLCGVAGEVNPYYFALLLRLLSAAGFLFLATRVYARFSERMPTGRLLSWLALGLLFNWCSVYSGIRFSGENWSAMAFAFGLLLYPAAVPEREDTFTPAKTGGAAACFAAGLLFGLAFLFRYQVAIMVVGFGAWLIFIARERWSRLALVIAGGLIMLGIGTLLDRWFYDDWVIAPWHYLRSNLIEGKAATFGSAPVWGYFQMVFEKGVPPLSLIYIAAPLWFAWRFRRDPMTWVLIPFLLVHFLLSRKDVRFLFPLLPFLPVMVMAGAVALRRNYGTDFFDKKWVARGVKFLWGVNLVLLSLVLFRPMISEVNVNKFVWDNYTEPVTILADGRHVFTYANLTMHFYQRPGKVTIYRTEDRAEWPECETPVCLYSQLTRTPSPPAGARLVYTSRPTWADNLGLEGLLDGMKWWSVYELE</sequence>
<feature type="transmembrane region" description="Helical" evidence="9">
    <location>
        <begin position="81"/>
        <end position="103"/>
    </location>
</feature>